<sequence length="621" mass="72574">MTFQLGESNVELTANEAHRKIQDDLFYDVFETEYERYLDYLKLDINEWHLLYKQCREKEMKFGTIEHANVDLANKVEDFKAFLDTAYGFQHATPLLTIRNDLDEVLVNNTEQIIQNHKLELETAENEFRVLNTEYNEKNTENNNLKQEVNQKKEAANAKAAEYQKLQDECERKEQLYKKNKKIIIEKRIELANSKHDANLAQEELDFTNEEKAKYEDTDGEPCCSHLSVLLGGFHQKYISTFRLTLYTLIILLGAVSISGIFTCVHPFENDTDSKYFLLFWFLPYIGAFLSCALFVFTKRLLDNKNFDTIFFLSDRRVLISILNLVLIGLIILYYFFNTEMAACLVIRAFQGLIVGFLSIVYPVSLFQLGKTKQPLYLFSFFLVFLAFGVIFCVPLQQKWPLYIVIFPGLQTILIWFISKSSFNFVNLKFEFRVDFKFHLEFLVIGLHILQPFLGPFTLWTLISRVYSNPLDNVRFIIPFVVGSFVFCVFLIILRMRSDNTFGLASIIVSIPCLVFAFIGTLLIILHKDYYGLMIMSFSNGIGLLQLPWLPYYETRTRMRPKTFGFYWGLYWLSTSISSAILTNLSLYHLSFVWLSIILVIIIFFSLYLTFFKLDTCHTIL</sequence>
<evidence type="ECO:0000313" key="4">
    <source>
        <dbReference type="Proteomes" id="UP000001542"/>
    </source>
</evidence>
<feature type="transmembrane region" description="Helical" evidence="2">
    <location>
        <begin position="400"/>
        <end position="419"/>
    </location>
</feature>
<dbReference type="CDD" id="cd06174">
    <property type="entry name" value="MFS"/>
    <property type="match status" value="1"/>
</dbReference>
<feature type="transmembrane region" description="Helical" evidence="2">
    <location>
        <begin position="475"/>
        <end position="494"/>
    </location>
</feature>
<keyword evidence="2" id="KW-0812">Transmembrane</keyword>
<keyword evidence="2" id="KW-1133">Transmembrane helix</keyword>
<feature type="transmembrane region" description="Helical" evidence="2">
    <location>
        <begin position="564"/>
        <end position="585"/>
    </location>
</feature>
<dbReference type="EMBL" id="DS113457">
    <property type="protein sequence ID" value="EAY05095.1"/>
    <property type="molecule type" value="Genomic_DNA"/>
</dbReference>
<dbReference type="KEGG" id="tva:4762961"/>
<feature type="transmembrane region" description="Helical" evidence="2">
    <location>
        <begin position="531"/>
        <end position="552"/>
    </location>
</feature>
<reference evidence="3" key="1">
    <citation type="submission" date="2006-10" db="EMBL/GenBank/DDBJ databases">
        <authorList>
            <person name="Amadeo P."/>
            <person name="Zhao Q."/>
            <person name="Wortman J."/>
            <person name="Fraser-Liggett C."/>
            <person name="Carlton J."/>
        </authorList>
    </citation>
    <scope>NUCLEOTIDE SEQUENCE</scope>
    <source>
        <strain evidence="3">G3</strain>
    </source>
</reference>
<name>A2EQF3_TRIV3</name>
<feature type="transmembrane region" description="Helical" evidence="2">
    <location>
        <begin position="440"/>
        <end position="463"/>
    </location>
</feature>
<gene>
    <name evidence="3" type="ORF">TVAG_108290</name>
</gene>
<reference evidence="3" key="2">
    <citation type="journal article" date="2007" name="Science">
        <title>Draft genome sequence of the sexually transmitted pathogen Trichomonas vaginalis.</title>
        <authorList>
            <person name="Carlton J.M."/>
            <person name="Hirt R.P."/>
            <person name="Silva J.C."/>
            <person name="Delcher A.L."/>
            <person name="Schatz M."/>
            <person name="Zhao Q."/>
            <person name="Wortman J.R."/>
            <person name="Bidwell S.L."/>
            <person name="Alsmark U.C.M."/>
            <person name="Besteiro S."/>
            <person name="Sicheritz-Ponten T."/>
            <person name="Noel C.J."/>
            <person name="Dacks J.B."/>
            <person name="Foster P.G."/>
            <person name="Simillion C."/>
            <person name="Van de Peer Y."/>
            <person name="Miranda-Saavedra D."/>
            <person name="Barton G.J."/>
            <person name="Westrop G.D."/>
            <person name="Mueller S."/>
            <person name="Dessi D."/>
            <person name="Fiori P.L."/>
            <person name="Ren Q."/>
            <person name="Paulsen I."/>
            <person name="Zhang H."/>
            <person name="Bastida-Corcuera F.D."/>
            <person name="Simoes-Barbosa A."/>
            <person name="Brown M.T."/>
            <person name="Hayes R.D."/>
            <person name="Mukherjee M."/>
            <person name="Okumura C.Y."/>
            <person name="Schneider R."/>
            <person name="Smith A.J."/>
            <person name="Vanacova S."/>
            <person name="Villalvazo M."/>
            <person name="Haas B.J."/>
            <person name="Pertea M."/>
            <person name="Feldblyum T.V."/>
            <person name="Utterback T.R."/>
            <person name="Shu C.L."/>
            <person name="Osoegawa K."/>
            <person name="de Jong P.J."/>
            <person name="Hrdy I."/>
            <person name="Horvathova L."/>
            <person name="Zubacova Z."/>
            <person name="Dolezal P."/>
            <person name="Malik S.B."/>
            <person name="Logsdon J.M. Jr."/>
            <person name="Henze K."/>
            <person name="Gupta A."/>
            <person name="Wang C.C."/>
            <person name="Dunne R.L."/>
            <person name="Upcroft J.A."/>
            <person name="Upcroft P."/>
            <person name="White O."/>
            <person name="Salzberg S.L."/>
            <person name="Tang P."/>
            <person name="Chiu C.-H."/>
            <person name="Lee Y.-S."/>
            <person name="Embley T.M."/>
            <person name="Coombs G.H."/>
            <person name="Mottram J.C."/>
            <person name="Tachezy J."/>
            <person name="Fraser-Liggett C.M."/>
            <person name="Johnson P.J."/>
        </authorList>
    </citation>
    <scope>NUCLEOTIDE SEQUENCE [LARGE SCALE GENOMIC DNA]</scope>
    <source>
        <strain evidence="3">G3</strain>
    </source>
</reference>
<proteinExistence type="predicted"/>
<keyword evidence="4" id="KW-1185">Reference proteome</keyword>
<dbReference type="SMR" id="A2EQF3"/>
<feature type="transmembrane region" description="Helical" evidence="2">
    <location>
        <begin position="376"/>
        <end position="394"/>
    </location>
</feature>
<evidence type="ECO:0000313" key="3">
    <source>
        <dbReference type="EMBL" id="EAY05095.1"/>
    </source>
</evidence>
<keyword evidence="1" id="KW-0175">Coiled coil</keyword>
<organism evidence="3 4">
    <name type="scientific">Trichomonas vaginalis (strain ATCC PRA-98 / G3)</name>
    <dbReference type="NCBI Taxonomy" id="412133"/>
    <lineage>
        <taxon>Eukaryota</taxon>
        <taxon>Metamonada</taxon>
        <taxon>Parabasalia</taxon>
        <taxon>Trichomonadida</taxon>
        <taxon>Trichomonadidae</taxon>
        <taxon>Trichomonas</taxon>
    </lineage>
</organism>
<evidence type="ECO:0000256" key="1">
    <source>
        <dbReference type="SAM" id="Coils"/>
    </source>
</evidence>
<feature type="transmembrane region" description="Helical" evidence="2">
    <location>
        <begin position="349"/>
        <end position="369"/>
    </location>
</feature>
<dbReference type="RefSeq" id="XP_001317318.1">
    <property type="nucleotide sequence ID" value="XM_001317283.1"/>
</dbReference>
<evidence type="ECO:0000256" key="2">
    <source>
        <dbReference type="SAM" id="Phobius"/>
    </source>
</evidence>
<feature type="transmembrane region" description="Helical" evidence="2">
    <location>
        <begin position="274"/>
        <end position="297"/>
    </location>
</feature>
<feature type="coiled-coil region" evidence="1">
    <location>
        <begin position="107"/>
        <end position="218"/>
    </location>
</feature>
<feature type="transmembrane region" description="Helical" evidence="2">
    <location>
        <begin position="318"/>
        <end position="337"/>
    </location>
</feature>
<accession>A2EQF3</accession>
<dbReference type="Proteomes" id="UP000001542">
    <property type="component" value="Unassembled WGS sequence"/>
</dbReference>
<feature type="transmembrane region" description="Helical" evidence="2">
    <location>
        <begin position="501"/>
        <end position="525"/>
    </location>
</feature>
<dbReference type="VEuPathDB" id="TrichDB:TVAG_108290"/>
<feature type="transmembrane region" description="Helical" evidence="2">
    <location>
        <begin position="591"/>
        <end position="611"/>
    </location>
</feature>
<dbReference type="AlphaFoldDB" id="A2EQF3"/>
<dbReference type="InParanoid" id="A2EQF3"/>
<keyword evidence="2" id="KW-0472">Membrane</keyword>
<protein>
    <submittedName>
        <fullName evidence="3">Uncharacterized protein</fullName>
    </submittedName>
</protein>
<feature type="transmembrane region" description="Helical" evidence="2">
    <location>
        <begin position="244"/>
        <end position="268"/>
    </location>
</feature>
<dbReference type="VEuPathDB" id="TrichDB:TVAGG3_0214560"/>